<dbReference type="AlphaFoldDB" id="A0A7W8ZN38"/>
<accession>A0A7W8ZN38</accession>
<name>A0A7W8ZN38_9SPHI</name>
<evidence type="ECO:0000313" key="2">
    <source>
        <dbReference type="Proteomes" id="UP000537204"/>
    </source>
</evidence>
<dbReference type="EMBL" id="JACHCE010000004">
    <property type="protein sequence ID" value="MBB5637066.1"/>
    <property type="molecule type" value="Genomic_DNA"/>
</dbReference>
<gene>
    <name evidence="1" type="ORF">HDE68_002979</name>
</gene>
<dbReference type="Proteomes" id="UP000537204">
    <property type="component" value="Unassembled WGS sequence"/>
</dbReference>
<evidence type="ECO:0000313" key="1">
    <source>
        <dbReference type="EMBL" id="MBB5637066.1"/>
    </source>
</evidence>
<reference evidence="1 2" key="1">
    <citation type="submission" date="2020-08" db="EMBL/GenBank/DDBJ databases">
        <title>Genomic Encyclopedia of Type Strains, Phase IV (KMG-V): Genome sequencing to study the core and pangenomes of soil and plant-associated prokaryotes.</title>
        <authorList>
            <person name="Whitman W."/>
        </authorList>
    </citation>
    <scope>NUCLEOTIDE SEQUENCE [LARGE SCALE GENOMIC DNA]</scope>
    <source>
        <strain evidence="1 2">S3M1</strain>
    </source>
</reference>
<dbReference type="PROSITE" id="PS51257">
    <property type="entry name" value="PROKAR_LIPOPROTEIN"/>
    <property type="match status" value="1"/>
</dbReference>
<organism evidence="1 2">
    <name type="scientific">Pedobacter cryoconitis</name>
    <dbReference type="NCBI Taxonomy" id="188932"/>
    <lineage>
        <taxon>Bacteria</taxon>
        <taxon>Pseudomonadati</taxon>
        <taxon>Bacteroidota</taxon>
        <taxon>Sphingobacteriia</taxon>
        <taxon>Sphingobacteriales</taxon>
        <taxon>Sphingobacteriaceae</taxon>
        <taxon>Pedobacter</taxon>
    </lineage>
</organism>
<evidence type="ECO:0008006" key="3">
    <source>
        <dbReference type="Google" id="ProtNLM"/>
    </source>
</evidence>
<protein>
    <recommendedName>
        <fullName evidence="3">Lipoprotein</fullName>
    </recommendedName>
</protein>
<proteinExistence type="predicted"/>
<comment type="caution">
    <text evidence="1">The sequence shown here is derived from an EMBL/GenBank/DDBJ whole genome shotgun (WGS) entry which is preliminary data.</text>
</comment>
<dbReference type="RefSeq" id="WP_183882954.1">
    <property type="nucleotide sequence ID" value="NZ_JACHCE010000004.1"/>
</dbReference>
<sequence>MHKRNKELNALAVQNYLMLKSFLLLLIPVLLFSCNYPGEGSLGGLASITIPVQQ</sequence>